<organism evidence="4">
    <name type="scientific">Haemonchus placei</name>
    <name type="common">Barber's pole worm</name>
    <dbReference type="NCBI Taxonomy" id="6290"/>
    <lineage>
        <taxon>Eukaryota</taxon>
        <taxon>Metazoa</taxon>
        <taxon>Ecdysozoa</taxon>
        <taxon>Nematoda</taxon>
        <taxon>Chromadorea</taxon>
        <taxon>Rhabditida</taxon>
        <taxon>Rhabditina</taxon>
        <taxon>Rhabditomorpha</taxon>
        <taxon>Strongyloidea</taxon>
        <taxon>Trichostrongylidae</taxon>
        <taxon>Haemonchus</taxon>
    </lineage>
</organism>
<protein>
    <submittedName>
        <fullName evidence="4">Secreted protein</fullName>
    </submittedName>
</protein>
<evidence type="ECO:0000313" key="4">
    <source>
        <dbReference type="WBParaSite" id="HPLM_0001980301-mRNA-1"/>
    </source>
</evidence>
<name>A0A0N4X611_HAEPC</name>
<dbReference type="EMBL" id="UZAF01021589">
    <property type="protein sequence ID" value="VDO79366.1"/>
    <property type="molecule type" value="Genomic_DNA"/>
</dbReference>
<feature type="chain" id="PRO_5043124343" evidence="1">
    <location>
        <begin position="20"/>
        <end position="88"/>
    </location>
</feature>
<feature type="signal peptide" evidence="1">
    <location>
        <begin position="1"/>
        <end position="19"/>
    </location>
</feature>
<sequence length="88" mass="9799">MKGFFYLTLVFIVDCATTGKKVKVPDSDPTLQVSCTFPNHFSRRFKMLSSISQHAQNLCESFLCSAIIEVHLLFTHSSPTIILSSDTA</sequence>
<gene>
    <name evidence="2" type="ORF">HPLM_LOCUS19795</name>
</gene>
<dbReference type="Proteomes" id="UP000268014">
    <property type="component" value="Unassembled WGS sequence"/>
</dbReference>
<evidence type="ECO:0000256" key="1">
    <source>
        <dbReference type="SAM" id="SignalP"/>
    </source>
</evidence>
<evidence type="ECO:0000313" key="3">
    <source>
        <dbReference type="Proteomes" id="UP000268014"/>
    </source>
</evidence>
<reference evidence="4" key="1">
    <citation type="submission" date="2017-02" db="UniProtKB">
        <authorList>
            <consortium name="WormBaseParasite"/>
        </authorList>
    </citation>
    <scope>IDENTIFICATION</scope>
</reference>
<proteinExistence type="predicted"/>
<keyword evidence="1" id="KW-0732">Signal</keyword>
<accession>A0A0N4X611</accession>
<dbReference type="OrthoDB" id="5787458at2759"/>
<reference evidence="2 3" key="2">
    <citation type="submission" date="2018-11" db="EMBL/GenBank/DDBJ databases">
        <authorList>
            <consortium name="Pathogen Informatics"/>
        </authorList>
    </citation>
    <scope>NUCLEOTIDE SEQUENCE [LARGE SCALE GENOMIC DNA]</scope>
    <source>
        <strain evidence="2 3">MHpl1</strain>
    </source>
</reference>
<evidence type="ECO:0000313" key="2">
    <source>
        <dbReference type="EMBL" id="VDO79366.1"/>
    </source>
</evidence>
<keyword evidence="3" id="KW-1185">Reference proteome</keyword>
<dbReference type="AlphaFoldDB" id="A0A0N4X611"/>
<dbReference type="WBParaSite" id="HPLM_0001980301-mRNA-1">
    <property type="protein sequence ID" value="HPLM_0001980301-mRNA-1"/>
    <property type="gene ID" value="HPLM_0001980301"/>
</dbReference>